<feature type="domain" description="N-acetyltransferase" evidence="3">
    <location>
        <begin position="4"/>
        <end position="153"/>
    </location>
</feature>
<name>A0A5P8FQV5_9MICO</name>
<accession>A0A5P8FQV5</accession>
<dbReference type="PANTHER" id="PTHR43877:SF5">
    <property type="entry name" value="BLL8307 PROTEIN"/>
    <property type="match status" value="1"/>
</dbReference>
<dbReference type="AlphaFoldDB" id="A0A5P8FQV5"/>
<dbReference type="KEGG" id="jme:EEW87_014815"/>
<dbReference type="InterPro" id="IPR000182">
    <property type="entry name" value="GNAT_dom"/>
</dbReference>
<evidence type="ECO:0000259" key="3">
    <source>
        <dbReference type="PROSITE" id="PS51186"/>
    </source>
</evidence>
<evidence type="ECO:0000313" key="5">
    <source>
        <dbReference type="Proteomes" id="UP000271708"/>
    </source>
</evidence>
<gene>
    <name evidence="4" type="ORF">EEW87_014815</name>
</gene>
<dbReference type="PROSITE" id="PS51186">
    <property type="entry name" value="GNAT"/>
    <property type="match status" value="1"/>
</dbReference>
<dbReference type="CDD" id="cd04301">
    <property type="entry name" value="NAT_SF"/>
    <property type="match status" value="1"/>
</dbReference>
<protein>
    <submittedName>
        <fullName evidence="4">GNAT family N-acetyltransferase</fullName>
    </submittedName>
</protein>
<dbReference type="RefSeq" id="WP_123093457.1">
    <property type="nucleotide sequence ID" value="NZ_CP044548.2"/>
</dbReference>
<dbReference type="EMBL" id="CP044548">
    <property type="protein sequence ID" value="QFQ31324.2"/>
    <property type="molecule type" value="Genomic_DNA"/>
</dbReference>
<dbReference type="Pfam" id="PF00583">
    <property type="entry name" value="Acetyltransf_1"/>
    <property type="match status" value="1"/>
</dbReference>
<dbReference type="GeneID" id="59162462"/>
<keyword evidence="1 4" id="KW-0808">Transferase</keyword>
<organism evidence="4 5">
    <name type="scientific">Janibacter melonis</name>
    <dbReference type="NCBI Taxonomy" id="262209"/>
    <lineage>
        <taxon>Bacteria</taxon>
        <taxon>Bacillati</taxon>
        <taxon>Actinomycetota</taxon>
        <taxon>Actinomycetes</taxon>
        <taxon>Micrococcales</taxon>
        <taxon>Intrasporangiaceae</taxon>
        <taxon>Janibacter</taxon>
    </lineage>
</organism>
<sequence length="153" mass="16623">MPVITRADLDDVRLLTFLQEHLDDLAPTAPPESRHALDVDGLRGPGVRMWVAHDGGDIVGTIALAELALGHDELKSMRTAPHRRGSGIGRLLLGHALDDARERGVGRVSLETGSADFFAPARALYRRAGFVECAPFASYVEDPHSVFMTTTLR</sequence>
<dbReference type="InterPro" id="IPR016181">
    <property type="entry name" value="Acyl_CoA_acyltransferase"/>
</dbReference>
<dbReference type="SUPFAM" id="SSF55729">
    <property type="entry name" value="Acyl-CoA N-acyltransferases (Nat)"/>
    <property type="match status" value="1"/>
</dbReference>
<evidence type="ECO:0000256" key="1">
    <source>
        <dbReference type="ARBA" id="ARBA00022679"/>
    </source>
</evidence>
<evidence type="ECO:0000313" key="4">
    <source>
        <dbReference type="EMBL" id="QFQ31324.2"/>
    </source>
</evidence>
<proteinExistence type="predicted"/>
<dbReference type="InterPro" id="IPR050832">
    <property type="entry name" value="Bact_Acetyltransf"/>
</dbReference>
<dbReference type="PANTHER" id="PTHR43877">
    <property type="entry name" value="AMINOALKYLPHOSPHONATE N-ACETYLTRANSFERASE-RELATED-RELATED"/>
    <property type="match status" value="1"/>
</dbReference>
<evidence type="ECO:0000256" key="2">
    <source>
        <dbReference type="ARBA" id="ARBA00023315"/>
    </source>
</evidence>
<dbReference type="Gene3D" id="3.40.630.30">
    <property type="match status" value="1"/>
</dbReference>
<reference evidence="4 5" key="1">
    <citation type="submission" date="2019-09" db="EMBL/GenBank/DDBJ databases">
        <title>Complete Genome Sequence of Janibacter melonis M714 with both human health impact and industrial applications.</title>
        <authorList>
            <person name="Jin M."/>
            <person name="Zhao Q.R."/>
        </authorList>
    </citation>
    <scope>NUCLEOTIDE SEQUENCE [LARGE SCALE GENOMIC DNA]</scope>
    <source>
        <strain evidence="4 5">M714</strain>
    </source>
</reference>
<dbReference type="GO" id="GO:0016747">
    <property type="term" value="F:acyltransferase activity, transferring groups other than amino-acyl groups"/>
    <property type="evidence" value="ECO:0007669"/>
    <property type="project" value="InterPro"/>
</dbReference>
<dbReference type="Proteomes" id="UP000271708">
    <property type="component" value="Chromosome"/>
</dbReference>
<keyword evidence="2" id="KW-0012">Acyltransferase</keyword>